<accession>A0A1K2HV80</accession>
<dbReference type="Proteomes" id="UP000183447">
    <property type="component" value="Unassembled WGS sequence"/>
</dbReference>
<dbReference type="AlphaFoldDB" id="A0A1K2HV80"/>
<keyword evidence="2" id="KW-1185">Reference proteome</keyword>
<sequence>MIDERRILSRPVELHWAGWKSDTMTLQQNGWDISAQQDIRTMQMGIALRAPHGVAYGMSAMMSWEFMEDQHRFGMLHRLPAQMRFGKDVMVHHQGPVEALWNQPWGAVDAIPQMVETRRTRLEDFAHFAPAPLVRNNPIVIPEESVSDLMDRILKLQQPDRTARIQAALRNPEGYDTRSLPEQRFHAQIISFGKAA</sequence>
<organism evidence="1 2">
    <name type="scientific">Devosia enhydra</name>
    <dbReference type="NCBI Taxonomy" id="665118"/>
    <lineage>
        <taxon>Bacteria</taxon>
        <taxon>Pseudomonadati</taxon>
        <taxon>Pseudomonadota</taxon>
        <taxon>Alphaproteobacteria</taxon>
        <taxon>Hyphomicrobiales</taxon>
        <taxon>Devosiaceae</taxon>
        <taxon>Devosia</taxon>
    </lineage>
</organism>
<dbReference type="OrthoDB" id="9889494at2"/>
<reference evidence="1 2" key="1">
    <citation type="submission" date="2016-11" db="EMBL/GenBank/DDBJ databases">
        <authorList>
            <person name="Jaros S."/>
            <person name="Januszkiewicz K."/>
            <person name="Wedrychowicz H."/>
        </authorList>
    </citation>
    <scope>NUCLEOTIDE SEQUENCE [LARGE SCALE GENOMIC DNA]</scope>
    <source>
        <strain evidence="1 2">ATCC 23634</strain>
    </source>
</reference>
<proteinExistence type="predicted"/>
<dbReference type="STRING" id="665118.SAMN02983003_0591"/>
<evidence type="ECO:0000313" key="2">
    <source>
        <dbReference type="Proteomes" id="UP000183447"/>
    </source>
</evidence>
<protein>
    <submittedName>
        <fullName evidence="1">Uncharacterized protein</fullName>
    </submittedName>
</protein>
<evidence type="ECO:0000313" key="1">
    <source>
        <dbReference type="EMBL" id="SFZ81608.1"/>
    </source>
</evidence>
<gene>
    <name evidence="1" type="ORF">SAMN02983003_0591</name>
</gene>
<name>A0A1K2HV80_9HYPH</name>
<dbReference type="EMBL" id="FPKU01000001">
    <property type="protein sequence ID" value="SFZ81608.1"/>
    <property type="molecule type" value="Genomic_DNA"/>
</dbReference>
<dbReference type="RefSeq" id="WP_072338893.1">
    <property type="nucleotide sequence ID" value="NZ_FPKU01000001.1"/>
</dbReference>